<sequence length="586" mass="62765">MIPSNIRTTTMSPPPSIPTSSSAEPILTLPLQPTSASTSGSMTVKEESIPATAMATTAAAAKQTNPSSISPSPSSLSPPASSTSVHGPPKLTPTAVATEIAATQCANCGTSSTPLWRRAPNGDTICETYLSTHHVETEQTSQKDQQQQKQQSGGGGNGQIAGSCPGGGKCNGTGGLSSCAGCPALNQQQANRHTLQCSNCRATSTPLWRRDDQGNTICNACGLYYKLHNVHRPVSMKRSVIKRRKRLVVVAGDDDRNSSDDNDNDNDNDELDEDDPPLESVVYHTSDEQHKKKRTKPPTANRKRTNKTRGKGKLNNMAPMEASQVPAIEDYIVPKRSGFPSATSTTSASVSPSSSSSSLHRSSLSPSQAHYDHPSHSSPTKAAAYPNGRAPPSSHQQQQQQQHHSPLMTRGLSSDHSPSVSSSSLTFPPISSERRSVHFDPFYRDGGASPSSLPPISLPPLRPTAPLVQQPTTPPIHHQVHASSPSSSSAFMTVRQQESNEATTPTTIDPNSQYVQHHQQMHGQSTAAPVYMELEDWDEALKSLQSLRKKVQPEHVRPLAQLSRPLWDMVSKAQSIVHGTGALSHP</sequence>
<dbReference type="InterPro" id="IPR039355">
    <property type="entry name" value="Transcription_factor_GATA"/>
</dbReference>
<proteinExistence type="predicted"/>
<dbReference type="SUPFAM" id="SSF57716">
    <property type="entry name" value="Glucocorticoid receptor-like (DNA-binding domain)"/>
    <property type="match status" value="2"/>
</dbReference>
<evidence type="ECO:0000256" key="8">
    <source>
        <dbReference type="PROSITE-ProRule" id="PRU00094"/>
    </source>
</evidence>
<comment type="subcellular location">
    <subcellularLocation>
        <location evidence="1">Nucleus</location>
    </subcellularLocation>
</comment>
<evidence type="ECO:0000313" key="12">
    <source>
        <dbReference type="Proteomes" id="UP000193560"/>
    </source>
</evidence>
<dbReference type="Pfam" id="PF00320">
    <property type="entry name" value="GATA"/>
    <property type="match status" value="2"/>
</dbReference>
<feature type="compositionally biased region" description="Low complexity" evidence="9">
    <location>
        <begin position="139"/>
        <end position="151"/>
    </location>
</feature>
<dbReference type="CDD" id="cd00202">
    <property type="entry name" value="ZnF_GATA"/>
    <property type="match status" value="1"/>
</dbReference>
<gene>
    <name evidence="11" type="ORF">BCR42DRAFT_490376</name>
</gene>
<keyword evidence="5" id="KW-0805">Transcription regulation</keyword>
<feature type="region of interest" description="Disordered" evidence="9">
    <location>
        <begin position="251"/>
        <end position="325"/>
    </location>
</feature>
<keyword evidence="4" id="KW-0862">Zinc</keyword>
<evidence type="ECO:0000256" key="9">
    <source>
        <dbReference type="SAM" id="MobiDB-lite"/>
    </source>
</evidence>
<dbReference type="AlphaFoldDB" id="A0A1X2IJH4"/>
<dbReference type="GO" id="GO:0000978">
    <property type="term" value="F:RNA polymerase II cis-regulatory region sequence-specific DNA binding"/>
    <property type="evidence" value="ECO:0007669"/>
    <property type="project" value="TreeGrafter"/>
</dbReference>
<dbReference type="GO" id="GO:0000981">
    <property type="term" value="F:DNA-binding transcription factor activity, RNA polymerase II-specific"/>
    <property type="evidence" value="ECO:0007669"/>
    <property type="project" value="TreeGrafter"/>
</dbReference>
<feature type="region of interest" description="Disordered" evidence="9">
    <location>
        <begin position="1"/>
        <end position="91"/>
    </location>
</feature>
<feature type="compositionally biased region" description="Pro residues" evidence="9">
    <location>
        <begin position="452"/>
        <end position="463"/>
    </location>
</feature>
<dbReference type="PROSITE" id="PS50114">
    <property type="entry name" value="GATA_ZN_FINGER_2"/>
    <property type="match status" value="2"/>
</dbReference>
<keyword evidence="12" id="KW-1185">Reference proteome</keyword>
<feature type="region of interest" description="Disordered" evidence="9">
    <location>
        <begin position="136"/>
        <end position="160"/>
    </location>
</feature>
<dbReference type="STRING" id="90262.A0A1X2IJH4"/>
<evidence type="ECO:0000256" key="1">
    <source>
        <dbReference type="ARBA" id="ARBA00004123"/>
    </source>
</evidence>
<dbReference type="PANTHER" id="PTHR10071:SF335">
    <property type="entry name" value="IRON-SENSING TRANSCRIPTIONAL REPRESSOR-RELATED"/>
    <property type="match status" value="1"/>
</dbReference>
<feature type="compositionally biased region" description="Polar residues" evidence="9">
    <location>
        <begin position="31"/>
        <end position="42"/>
    </location>
</feature>
<keyword evidence="3 8" id="KW-0863">Zinc-finger</keyword>
<dbReference type="GO" id="GO:0008270">
    <property type="term" value="F:zinc ion binding"/>
    <property type="evidence" value="ECO:0007669"/>
    <property type="project" value="UniProtKB-KW"/>
</dbReference>
<reference evidence="11 12" key="1">
    <citation type="submission" date="2016-07" db="EMBL/GenBank/DDBJ databases">
        <title>Pervasive Adenine N6-methylation of Active Genes in Fungi.</title>
        <authorList>
            <consortium name="DOE Joint Genome Institute"/>
            <person name="Mondo S.J."/>
            <person name="Dannebaum R.O."/>
            <person name="Kuo R.C."/>
            <person name="Labutti K."/>
            <person name="Haridas S."/>
            <person name="Kuo A."/>
            <person name="Salamov A."/>
            <person name="Ahrendt S.R."/>
            <person name="Lipzen A."/>
            <person name="Sullivan W."/>
            <person name="Andreopoulos W.B."/>
            <person name="Clum A."/>
            <person name="Lindquist E."/>
            <person name="Daum C."/>
            <person name="Ramamoorthy G.K."/>
            <person name="Gryganskyi A."/>
            <person name="Culley D."/>
            <person name="Magnuson J.K."/>
            <person name="James T.Y."/>
            <person name="O'Malley M.A."/>
            <person name="Stajich J.E."/>
            <person name="Spatafora J.W."/>
            <person name="Visel A."/>
            <person name="Grigoriev I.V."/>
        </authorList>
    </citation>
    <scope>NUCLEOTIDE SEQUENCE [LARGE SCALE GENOMIC DNA]</scope>
    <source>
        <strain evidence="11 12">NRRL 1336</strain>
    </source>
</reference>
<organism evidence="11 12">
    <name type="scientific">Absidia repens</name>
    <dbReference type="NCBI Taxonomy" id="90262"/>
    <lineage>
        <taxon>Eukaryota</taxon>
        <taxon>Fungi</taxon>
        <taxon>Fungi incertae sedis</taxon>
        <taxon>Mucoromycota</taxon>
        <taxon>Mucoromycotina</taxon>
        <taxon>Mucoromycetes</taxon>
        <taxon>Mucorales</taxon>
        <taxon>Cunninghamellaceae</taxon>
        <taxon>Absidia</taxon>
    </lineage>
</organism>
<dbReference type="EMBL" id="MCGE01000009">
    <property type="protein sequence ID" value="ORZ17660.1"/>
    <property type="molecule type" value="Genomic_DNA"/>
</dbReference>
<feature type="compositionally biased region" description="Low complexity" evidence="9">
    <location>
        <begin position="51"/>
        <end position="84"/>
    </location>
</feature>
<keyword evidence="6" id="KW-0804">Transcription</keyword>
<dbReference type="GO" id="GO:0000122">
    <property type="term" value="P:negative regulation of transcription by RNA polymerase II"/>
    <property type="evidence" value="ECO:0007669"/>
    <property type="project" value="TreeGrafter"/>
</dbReference>
<protein>
    <recommendedName>
        <fullName evidence="10">GATA-type domain-containing protein</fullName>
    </recommendedName>
</protein>
<evidence type="ECO:0000256" key="3">
    <source>
        <dbReference type="ARBA" id="ARBA00022771"/>
    </source>
</evidence>
<feature type="domain" description="GATA-type" evidence="10">
    <location>
        <begin position="191"/>
        <end position="244"/>
    </location>
</feature>
<evidence type="ECO:0000313" key="11">
    <source>
        <dbReference type="EMBL" id="ORZ17660.1"/>
    </source>
</evidence>
<feature type="region of interest" description="Disordered" evidence="9">
    <location>
        <begin position="339"/>
        <end position="510"/>
    </location>
</feature>
<feature type="compositionally biased region" description="Basic and acidic residues" evidence="9">
    <location>
        <begin position="432"/>
        <end position="443"/>
    </location>
</feature>
<feature type="compositionally biased region" description="Polar residues" evidence="9">
    <location>
        <begin position="490"/>
        <end position="510"/>
    </location>
</feature>
<feature type="domain" description="GATA-type" evidence="10">
    <location>
        <begin position="99"/>
        <end position="126"/>
    </location>
</feature>
<evidence type="ECO:0000256" key="2">
    <source>
        <dbReference type="ARBA" id="ARBA00022723"/>
    </source>
</evidence>
<feature type="compositionally biased region" description="Low complexity" evidence="9">
    <location>
        <begin position="391"/>
        <end position="406"/>
    </location>
</feature>
<dbReference type="PRINTS" id="PR00619">
    <property type="entry name" value="GATAZNFINGER"/>
</dbReference>
<evidence type="ECO:0000256" key="5">
    <source>
        <dbReference type="ARBA" id="ARBA00023015"/>
    </source>
</evidence>
<feature type="compositionally biased region" description="Low complexity" evidence="9">
    <location>
        <begin position="340"/>
        <end position="367"/>
    </location>
</feature>
<keyword evidence="7" id="KW-0539">Nucleus</keyword>
<dbReference type="GO" id="GO:0005634">
    <property type="term" value="C:nucleus"/>
    <property type="evidence" value="ECO:0007669"/>
    <property type="project" value="UniProtKB-SubCell"/>
</dbReference>
<dbReference type="Gene3D" id="3.30.50.10">
    <property type="entry name" value="Erythroid Transcription Factor GATA-1, subunit A"/>
    <property type="match status" value="2"/>
</dbReference>
<dbReference type="PANTHER" id="PTHR10071">
    <property type="entry name" value="TRANSCRIPTION FACTOR GATA FAMILY MEMBER"/>
    <property type="match status" value="1"/>
</dbReference>
<dbReference type="GO" id="GO:0045944">
    <property type="term" value="P:positive regulation of transcription by RNA polymerase II"/>
    <property type="evidence" value="ECO:0007669"/>
    <property type="project" value="TreeGrafter"/>
</dbReference>
<dbReference type="FunFam" id="3.30.50.10:FF:000007">
    <property type="entry name" value="Nitrogen regulatory AreA, N-terminal"/>
    <property type="match status" value="1"/>
</dbReference>
<feature type="compositionally biased region" description="Acidic residues" evidence="9">
    <location>
        <begin position="260"/>
        <end position="277"/>
    </location>
</feature>
<feature type="compositionally biased region" description="Basic residues" evidence="9">
    <location>
        <begin position="291"/>
        <end position="312"/>
    </location>
</feature>
<dbReference type="PROSITE" id="PS00344">
    <property type="entry name" value="GATA_ZN_FINGER_1"/>
    <property type="match status" value="1"/>
</dbReference>
<dbReference type="SMART" id="SM00401">
    <property type="entry name" value="ZnF_GATA"/>
    <property type="match status" value="2"/>
</dbReference>
<keyword evidence="2" id="KW-0479">Metal-binding</keyword>
<dbReference type="OrthoDB" id="515401at2759"/>
<dbReference type="Proteomes" id="UP000193560">
    <property type="component" value="Unassembled WGS sequence"/>
</dbReference>
<accession>A0A1X2IJH4</accession>
<feature type="compositionally biased region" description="Low complexity" evidence="9">
    <location>
        <begin position="414"/>
        <end position="431"/>
    </location>
</feature>
<dbReference type="InterPro" id="IPR000679">
    <property type="entry name" value="Znf_GATA"/>
</dbReference>
<name>A0A1X2IJH4_9FUNG</name>
<evidence type="ECO:0000259" key="10">
    <source>
        <dbReference type="PROSITE" id="PS50114"/>
    </source>
</evidence>
<evidence type="ECO:0000256" key="7">
    <source>
        <dbReference type="ARBA" id="ARBA00023242"/>
    </source>
</evidence>
<dbReference type="InterPro" id="IPR013088">
    <property type="entry name" value="Znf_NHR/GATA"/>
</dbReference>
<evidence type="ECO:0000256" key="6">
    <source>
        <dbReference type="ARBA" id="ARBA00023163"/>
    </source>
</evidence>
<comment type="caution">
    <text evidence="11">The sequence shown here is derived from an EMBL/GenBank/DDBJ whole genome shotgun (WGS) entry which is preliminary data.</text>
</comment>
<evidence type="ECO:0000256" key="4">
    <source>
        <dbReference type="ARBA" id="ARBA00022833"/>
    </source>
</evidence>